<keyword evidence="1" id="KW-0812">Transmembrane</keyword>
<feature type="transmembrane region" description="Helical" evidence="1">
    <location>
        <begin position="6"/>
        <end position="26"/>
    </location>
</feature>
<keyword evidence="1" id="KW-0472">Membrane</keyword>
<dbReference type="EMBL" id="MF403008">
    <property type="protein sequence ID" value="AUZ95208.1"/>
    <property type="molecule type" value="Genomic_DNA"/>
</dbReference>
<protein>
    <submittedName>
        <fullName evidence="2">Uncharacterized protein</fullName>
    </submittedName>
</protein>
<sequence>MTIFAFIPFIICGGIIGYLYGMWPYIKNQTDAIPSTSIMTGFIGAMAGLFVYFLLLLIMM</sequence>
<organism evidence="2 3">
    <name type="scientific">Agrobacterium phage Atu_ph07</name>
    <dbReference type="NCBI Taxonomy" id="2024264"/>
    <lineage>
        <taxon>Viruses</taxon>
        <taxon>Duplodnaviria</taxon>
        <taxon>Heunggongvirae</taxon>
        <taxon>Uroviricota</taxon>
        <taxon>Caudoviricetes</taxon>
        <taxon>Polybotosvirus</taxon>
        <taxon>Polybotosvirus Atuph07</taxon>
    </lineage>
</organism>
<evidence type="ECO:0000256" key="1">
    <source>
        <dbReference type="SAM" id="Phobius"/>
    </source>
</evidence>
<keyword evidence="1" id="KW-1133">Transmembrane helix</keyword>
<dbReference type="RefSeq" id="YP_009612114.1">
    <property type="nucleotide sequence ID" value="NC_042013.1"/>
</dbReference>
<evidence type="ECO:0000313" key="3">
    <source>
        <dbReference type="Proteomes" id="UP000223025"/>
    </source>
</evidence>
<proteinExistence type="predicted"/>
<dbReference type="KEGG" id="vg:40088452"/>
<name>A0A2L0V093_9CAUD</name>
<accession>A0A2L0V093</accession>
<reference evidence="2 3" key="1">
    <citation type="submission" date="2017-06" db="EMBL/GenBank/DDBJ databases">
        <authorList>
            <person name="Kim H.J."/>
            <person name="Triplett B.A."/>
        </authorList>
    </citation>
    <scope>NUCLEOTIDE SEQUENCE [LARGE SCALE GENOMIC DNA]</scope>
</reference>
<evidence type="ECO:0000313" key="2">
    <source>
        <dbReference type="EMBL" id="AUZ95208.1"/>
    </source>
</evidence>
<dbReference type="Proteomes" id="UP000223025">
    <property type="component" value="Segment"/>
</dbReference>
<feature type="transmembrane region" description="Helical" evidence="1">
    <location>
        <begin position="38"/>
        <end position="59"/>
    </location>
</feature>
<dbReference type="GeneID" id="40088452"/>
<keyword evidence="3" id="KW-1185">Reference proteome</keyword>